<dbReference type="Proteomes" id="UP000541610">
    <property type="component" value="Unassembled WGS sequence"/>
</dbReference>
<comment type="caution">
    <text evidence="4">The sequence shown here is derived from an EMBL/GenBank/DDBJ whole genome shotgun (WGS) entry which is preliminary data.</text>
</comment>
<feature type="region of interest" description="Disordered" evidence="2">
    <location>
        <begin position="275"/>
        <end position="324"/>
    </location>
</feature>
<dbReference type="InterPro" id="IPR021109">
    <property type="entry name" value="Peptidase_aspartic_dom_sf"/>
</dbReference>
<dbReference type="GO" id="GO:0006508">
    <property type="term" value="P:proteolysis"/>
    <property type="evidence" value="ECO:0007669"/>
    <property type="project" value="InterPro"/>
</dbReference>
<evidence type="ECO:0000313" key="4">
    <source>
        <dbReference type="EMBL" id="KAF4689342.1"/>
    </source>
</evidence>
<feature type="compositionally biased region" description="Polar residues" evidence="2">
    <location>
        <begin position="909"/>
        <end position="921"/>
    </location>
</feature>
<feature type="compositionally biased region" description="Polar residues" evidence="2">
    <location>
        <begin position="976"/>
        <end position="985"/>
    </location>
</feature>
<accession>A0A7J6NZN1</accession>
<evidence type="ECO:0000256" key="1">
    <source>
        <dbReference type="PROSITE-ProRule" id="PRU00047"/>
    </source>
</evidence>
<gene>
    <name evidence="4" type="ORF">FOZ60_001755</name>
</gene>
<feature type="compositionally biased region" description="Polar residues" evidence="2">
    <location>
        <begin position="308"/>
        <end position="324"/>
    </location>
</feature>
<dbReference type="SUPFAM" id="SSF57756">
    <property type="entry name" value="Retrovirus zinc finger-like domains"/>
    <property type="match status" value="1"/>
</dbReference>
<feature type="region of interest" description="Disordered" evidence="2">
    <location>
        <begin position="881"/>
        <end position="986"/>
    </location>
</feature>
<reference evidence="4 5" key="1">
    <citation type="submission" date="2020-04" db="EMBL/GenBank/DDBJ databases">
        <title>Perkinsus olseni comparative genomics.</title>
        <authorList>
            <person name="Bogema D.R."/>
        </authorList>
    </citation>
    <scope>NUCLEOTIDE SEQUENCE [LARGE SCALE GENOMIC DNA]</scope>
    <source>
        <strain evidence="4">00978-12</strain>
    </source>
</reference>
<dbReference type="InterPro" id="IPR001969">
    <property type="entry name" value="Aspartic_peptidase_AS"/>
</dbReference>
<keyword evidence="1" id="KW-0863">Zinc-finger</keyword>
<feature type="region of interest" description="Disordered" evidence="2">
    <location>
        <begin position="856"/>
        <end position="875"/>
    </location>
</feature>
<evidence type="ECO:0000256" key="2">
    <source>
        <dbReference type="SAM" id="MobiDB-lite"/>
    </source>
</evidence>
<sequence length="1003" mass="113067">MLRRDGRTVIEDITASRRPENDRASENFERALENPTEAMLRRRGRKGIEAMLRRDGRTVIEDITASRRPENDRASENFERALENPTEAMLRRRGRKAIEGKVEKGRPASENFERALENPTEAMLRRRGRKAIEGKVEKGRPASENFERALENPTEAMLRRRGRKGIEAMLRRDGRTVIEDITASRRPENDRASENFERALENPTEAMLRRRGRKGIEGNVEEGRSRPLEDLRVRVNDFLDDKRVGFAEFKEAVLRQQRRMTALRDFSKELDREDLRRGDADGRQNRRREDSSSRTRPWQRDSARRRFNSVNSVGTDNGNDTDTSVNDHHYVLMGRDLTGFKCYRCLQRGHAARECLADEPAKLRERCRSCGNPKHSADDCKVNTDKIFCHRCKNPGHLAYACTTRLPKSGSATPKRPSTPRPTTTVHSVTTDINDDGEGRWVHMVSSTSTAQPTSNSAMVIGTITIEDQEMTALFDTGAEVSLVTRSALRYLLPDAEVNDNVTHNIRVADGAALHVDGTVKLRVSTDNIVIDDYFIVTSDDLNVPILLGCPTLAKLRTTIRIGPQGMDVYTNDNSSRPTTSTKKVVTFEDVSKYSTQGDFGDSDNSQRLLVAYKVNHIRRLFLTTFPGTSTLNDDLLYDVIYPDVALYPNEELQVDDLPRGQGKCNHLGNEPLNDLSIYYMATSSPLEIVDPHHKNGQRLSKDEAPTEQEDVDLDNYDNLPPWDVLLRSWCYDESTPLGRVYVRVPWTNDSRPPFNFKNAAMRGGASVRRLTHEQRQAFEAALGAYVDRGFCKIVKDNYDGPPTFDQCQAAWDQLTSGTAYDGIRVYTDVDGSTRTMDVDTEGDGRLIREAKAKTALEKTNWPPTESRDDDVDSNQEFRLVQRRRQSGSSSSATPRVSTPVRDDDISNEETLVTSGNSAISGTHEDTRQLSSHQDSATVDDEADTGHEENDANNDEDEMVAPPEADDDDTIDPHTTEATPPTTSALERLRQLLGSSRRLTFVP</sequence>
<keyword evidence="1" id="KW-0862">Zinc</keyword>
<dbReference type="SUPFAM" id="SSF50630">
    <property type="entry name" value="Acid proteases"/>
    <property type="match status" value="1"/>
</dbReference>
<feature type="compositionally biased region" description="Acidic residues" evidence="2">
    <location>
        <begin position="951"/>
        <end position="970"/>
    </location>
</feature>
<feature type="compositionally biased region" description="Basic and acidic residues" evidence="2">
    <location>
        <begin position="275"/>
        <end position="304"/>
    </location>
</feature>
<evidence type="ECO:0000313" key="5">
    <source>
        <dbReference type="Proteomes" id="UP000541610"/>
    </source>
</evidence>
<dbReference type="EMBL" id="JABANP010000127">
    <property type="protein sequence ID" value="KAF4689342.1"/>
    <property type="molecule type" value="Genomic_DNA"/>
</dbReference>
<dbReference type="AlphaFoldDB" id="A0A7J6NZN1"/>
<dbReference type="Gene3D" id="2.40.70.10">
    <property type="entry name" value="Acid Proteases"/>
    <property type="match status" value="1"/>
</dbReference>
<dbReference type="InterPro" id="IPR001878">
    <property type="entry name" value="Znf_CCHC"/>
</dbReference>
<keyword evidence="1" id="KW-0479">Metal-binding</keyword>
<dbReference type="Pfam" id="PF13650">
    <property type="entry name" value="Asp_protease_2"/>
    <property type="match status" value="1"/>
</dbReference>
<dbReference type="InterPro" id="IPR036875">
    <property type="entry name" value="Znf_CCHC_sf"/>
</dbReference>
<organism evidence="4 5">
    <name type="scientific">Perkinsus olseni</name>
    <name type="common">Perkinsus atlanticus</name>
    <dbReference type="NCBI Taxonomy" id="32597"/>
    <lineage>
        <taxon>Eukaryota</taxon>
        <taxon>Sar</taxon>
        <taxon>Alveolata</taxon>
        <taxon>Perkinsozoa</taxon>
        <taxon>Perkinsea</taxon>
        <taxon>Perkinsida</taxon>
        <taxon>Perkinsidae</taxon>
        <taxon>Perkinsus</taxon>
    </lineage>
</organism>
<dbReference type="CDD" id="cd00303">
    <property type="entry name" value="retropepsin_like"/>
    <property type="match status" value="1"/>
</dbReference>
<proteinExistence type="predicted"/>
<feature type="compositionally biased region" description="Low complexity" evidence="2">
    <location>
        <begin position="413"/>
        <end position="430"/>
    </location>
</feature>
<dbReference type="Gene3D" id="4.10.60.10">
    <property type="entry name" value="Zinc finger, CCHC-type"/>
    <property type="match status" value="1"/>
</dbReference>
<dbReference type="PROSITE" id="PS50158">
    <property type="entry name" value="ZF_CCHC"/>
    <property type="match status" value="1"/>
</dbReference>
<dbReference type="SMART" id="SM00343">
    <property type="entry name" value="ZnF_C2HC"/>
    <property type="match status" value="3"/>
</dbReference>
<feature type="region of interest" description="Disordered" evidence="2">
    <location>
        <begin position="407"/>
        <end position="430"/>
    </location>
</feature>
<dbReference type="GO" id="GO:0003676">
    <property type="term" value="F:nucleic acid binding"/>
    <property type="evidence" value="ECO:0007669"/>
    <property type="project" value="InterPro"/>
</dbReference>
<dbReference type="PROSITE" id="PS00141">
    <property type="entry name" value="ASP_PROTEASE"/>
    <property type="match status" value="1"/>
</dbReference>
<feature type="compositionally biased region" description="Basic and acidic residues" evidence="2">
    <location>
        <begin position="691"/>
        <end position="705"/>
    </location>
</feature>
<evidence type="ECO:0000259" key="3">
    <source>
        <dbReference type="PROSITE" id="PS50158"/>
    </source>
</evidence>
<dbReference type="OrthoDB" id="7490362at2759"/>
<name>A0A7J6NZN1_PEROL</name>
<feature type="region of interest" description="Disordered" evidence="2">
    <location>
        <begin position="691"/>
        <end position="714"/>
    </location>
</feature>
<dbReference type="GO" id="GO:0008270">
    <property type="term" value="F:zinc ion binding"/>
    <property type="evidence" value="ECO:0007669"/>
    <property type="project" value="UniProtKB-KW"/>
</dbReference>
<dbReference type="GO" id="GO:0004190">
    <property type="term" value="F:aspartic-type endopeptidase activity"/>
    <property type="evidence" value="ECO:0007669"/>
    <property type="project" value="InterPro"/>
</dbReference>
<feature type="domain" description="CCHC-type" evidence="3">
    <location>
        <begin position="341"/>
        <end position="355"/>
    </location>
</feature>
<protein>
    <recommendedName>
        <fullName evidence="3">CCHC-type domain-containing protein</fullName>
    </recommendedName>
</protein>